<evidence type="ECO:0000256" key="1">
    <source>
        <dbReference type="ARBA" id="ARBA00022676"/>
    </source>
</evidence>
<protein>
    <submittedName>
        <fullName evidence="4">Glycosyl transferase</fullName>
    </submittedName>
</protein>
<keyword evidence="1" id="KW-0328">Glycosyltransferase</keyword>
<accession>A0A7I8DFH4</accession>
<dbReference type="KEGG" id="acht:bsdcttw_03140"/>
<keyword evidence="5" id="KW-1185">Reference proteome</keyword>
<dbReference type="PANTHER" id="PTHR22916:SF51">
    <property type="entry name" value="GLYCOSYLTRANSFERASE EPSH-RELATED"/>
    <property type="match status" value="1"/>
</dbReference>
<dbReference type="InterPro" id="IPR029044">
    <property type="entry name" value="Nucleotide-diphossugar_trans"/>
</dbReference>
<evidence type="ECO:0000256" key="2">
    <source>
        <dbReference type="ARBA" id="ARBA00022679"/>
    </source>
</evidence>
<sequence length="343" mass="39800">MMGTNMKLLSVAIPCYNSQEYMEHAIKTLLTGKDEMEIIIVNDGSKDNTAAIADDYAKRYPDIIKAIHQENGGHGEAVNTGLAAATGLYFKVVDSDDWVNEAALAKVLSTLRSLVTDGKMVDLFIANYVYEKPSINKHKVMDYKTALPQEKIFTWNDIMFFKQSQQIIMHAAIYRTKLLKDCGLKLPSHTFYVDNIFVYQPLPYVKTLYYLDVNLYRYFIGRDDQSVNEKNMIKRIDQQIRITKIMIDYKDIMAIKNRKLKNYMIKYLTMMMAVSSVFLIKENTPESLAKKKELWEYLEKNNRRLYHRIHNKVLGRSMTLPGKAGRKIVEVGYRISRKIYGFT</sequence>
<dbReference type="PANTHER" id="PTHR22916">
    <property type="entry name" value="GLYCOSYLTRANSFERASE"/>
    <property type="match status" value="1"/>
</dbReference>
<dbReference type="Gene3D" id="3.90.550.10">
    <property type="entry name" value="Spore Coat Polysaccharide Biosynthesis Protein SpsA, Chain A"/>
    <property type="match status" value="1"/>
</dbReference>
<feature type="domain" description="Glycosyltransferase 2-like" evidence="3">
    <location>
        <begin position="10"/>
        <end position="163"/>
    </location>
</feature>
<dbReference type="EMBL" id="AP023368">
    <property type="protein sequence ID" value="BCJ97273.1"/>
    <property type="molecule type" value="Genomic_DNA"/>
</dbReference>
<proteinExistence type="predicted"/>
<reference evidence="4 5" key="2">
    <citation type="submission" date="2020-08" db="EMBL/GenBank/DDBJ databases">
        <authorList>
            <person name="Ueki A."/>
            <person name="Tonouchi A."/>
        </authorList>
    </citation>
    <scope>NUCLEOTIDE SEQUENCE [LARGE SCALE GENOMIC DNA]</scope>
    <source>
        <strain evidence="4 5">CTTW</strain>
    </source>
</reference>
<organism evidence="4 5">
    <name type="scientific">Anaerocolumna chitinilytica</name>
    <dbReference type="NCBI Taxonomy" id="1727145"/>
    <lineage>
        <taxon>Bacteria</taxon>
        <taxon>Bacillati</taxon>
        <taxon>Bacillota</taxon>
        <taxon>Clostridia</taxon>
        <taxon>Lachnospirales</taxon>
        <taxon>Lachnospiraceae</taxon>
        <taxon>Anaerocolumna</taxon>
    </lineage>
</organism>
<name>A0A7I8DFH4_9FIRM</name>
<evidence type="ECO:0000313" key="5">
    <source>
        <dbReference type="Proteomes" id="UP000515703"/>
    </source>
</evidence>
<keyword evidence="2 4" id="KW-0808">Transferase</keyword>
<dbReference type="Pfam" id="PF00535">
    <property type="entry name" value="Glycos_transf_2"/>
    <property type="match status" value="1"/>
</dbReference>
<dbReference type="Proteomes" id="UP000515703">
    <property type="component" value="Chromosome"/>
</dbReference>
<evidence type="ECO:0000259" key="3">
    <source>
        <dbReference type="Pfam" id="PF00535"/>
    </source>
</evidence>
<dbReference type="GO" id="GO:0016757">
    <property type="term" value="F:glycosyltransferase activity"/>
    <property type="evidence" value="ECO:0007669"/>
    <property type="project" value="UniProtKB-KW"/>
</dbReference>
<dbReference type="SUPFAM" id="SSF53448">
    <property type="entry name" value="Nucleotide-diphospho-sugar transferases"/>
    <property type="match status" value="1"/>
</dbReference>
<evidence type="ECO:0000313" key="4">
    <source>
        <dbReference type="EMBL" id="BCJ97273.1"/>
    </source>
</evidence>
<gene>
    <name evidence="4" type="ORF">bsdcttw_03140</name>
</gene>
<dbReference type="AlphaFoldDB" id="A0A7I8DFH4"/>
<dbReference type="InterPro" id="IPR001173">
    <property type="entry name" value="Glyco_trans_2-like"/>
</dbReference>
<dbReference type="CDD" id="cd00761">
    <property type="entry name" value="Glyco_tranf_GTA_type"/>
    <property type="match status" value="1"/>
</dbReference>
<reference evidence="4 5" key="1">
    <citation type="submission" date="2020-08" db="EMBL/GenBank/DDBJ databases">
        <title>Draft genome sequencing of an Anaerocolumna strain isolated from anoxic soil subjected to BSD treatment.</title>
        <authorList>
            <person name="Uek A."/>
            <person name="Tonouchi A."/>
        </authorList>
    </citation>
    <scope>NUCLEOTIDE SEQUENCE [LARGE SCALE GENOMIC DNA]</scope>
    <source>
        <strain evidence="4 5">CTTW</strain>
    </source>
</reference>